<evidence type="ECO:0000256" key="1">
    <source>
        <dbReference type="SAM" id="SignalP"/>
    </source>
</evidence>
<feature type="chain" id="PRO_5028971487" evidence="1">
    <location>
        <begin position="19"/>
        <end position="101"/>
    </location>
</feature>
<proteinExistence type="predicted"/>
<evidence type="ECO:0000313" key="2">
    <source>
        <dbReference type="Proteomes" id="UP000322000"/>
    </source>
</evidence>
<feature type="signal peptide" evidence="1">
    <location>
        <begin position="1"/>
        <end position="18"/>
    </location>
</feature>
<sequence>MKGLTIAIAVTIFSLVECTPIKFNTPPPIFYEYDDEGDEPKKPDENTLWYQQYPKPGEHPFDEIDLSSMPGLDGQHRRQMLNSHIKTIWSGKIPYRNQGLL</sequence>
<gene>
    <name evidence="3" type="primary">LOC113499047</name>
</gene>
<protein>
    <submittedName>
        <fullName evidence="3">Uncharacterized protein LOC113499047</fullName>
    </submittedName>
</protein>
<dbReference type="InParanoid" id="A0A7E5W3H4"/>
<dbReference type="GeneID" id="113499047"/>
<name>A0A7E5W3H4_TRINI</name>
<dbReference type="AlphaFoldDB" id="A0A7E5W3H4"/>
<keyword evidence="2" id="KW-1185">Reference proteome</keyword>
<dbReference type="KEGG" id="tnl:113499047"/>
<dbReference type="Proteomes" id="UP000322000">
    <property type="component" value="Chromosome 11"/>
</dbReference>
<keyword evidence="1" id="KW-0732">Signal</keyword>
<evidence type="ECO:0000313" key="3">
    <source>
        <dbReference type="RefSeq" id="XP_026735179.1"/>
    </source>
</evidence>
<organism evidence="2 3">
    <name type="scientific">Trichoplusia ni</name>
    <name type="common">Cabbage looper</name>
    <dbReference type="NCBI Taxonomy" id="7111"/>
    <lineage>
        <taxon>Eukaryota</taxon>
        <taxon>Metazoa</taxon>
        <taxon>Ecdysozoa</taxon>
        <taxon>Arthropoda</taxon>
        <taxon>Hexapoda</taxon>
        <taxon>Insecta</taxon>
        <taxon>Pterygota</taxon>
        <taxon>Neoptera</taxon>
        <taxon>Endopterygota</taxon>
        <taxon>Lepidoptera</taxon>
        <taxon>Glossata</taxon>
        <taxon>Ditrysia</taxon>
        <taxon>Noctuoidea</taxon>
        <taxon>Noctuidae</taxon>
        <taxon>Plusiinae</taxon>
        <taxon>Trichoplusia</taxon>
    </lineage>
</organism>
<dbReference type="RefSeq" id="XP_026735179.1">
    <property type="nucleotide sequence ID" value="XM_026879378.1"/>
</dbReference>
<accession>A0A7E5W3H4</accession>
<reference evidence="3" key="1">
    <citation type="submission" date="2025-08" db="UniProtKB">
        <authorList>
            <consortium name="RefSeq"/>
        </authorList>
    </citation>
    <scope>IDENTIFICATION</scope>
</reference>